<dbReference type="EMBL" id="JARVKF010000403">
    <property type="protein sequence ID" value="KAK9416922.1"/>
    <property type="molecule type" value="Genomic_DNA"/>
</dbReference>
<feature type="domain" description="Centromere protein H C-terminal" evidence="9">
    <location>
        <begin position="22"/>
        <end position="221"/>
    </location>
</feature>
<evidence type="ECO:0000256" key="1">
    <source>
        <dbReference type="ARBA" id="ARBA00004123"/>
    </source>
</evidence>
<comment type="caution">
    <text evidence="10">The sequence shown here is derived from an EMBL/GenBank/DDBJ whole genome shotgun (WGS) entry which is preliminary data.</text>
</comment>
<gene>
    <name evidence="10" type="ORF">SUNI508_09394</name>
</gene>
<keyword evidence="3" id="KW-0158">Chromosome</keyword>
<dbReference type="Proteomes" id="UP001408356">
    <property type="component" value="Unassembled WGS sequence"/>
</dbReference>
<keyword evidence="4" id="KW-0995">Kinetochore</keyword>
<evidence type="ECO:0000313" key="10">
    <source>
        <dbReference type="EMBL" id="KAK9416922.1"/>
    </source>
</evidence>
<name>A0ABR2UQW0_9PEZI</name>
<comment type="similarity">
    <text evidence="7">Belongs to the CENP-H/MCM16 family.</text>
</comment>
<sequence length="226" mass="25042">MEDTTSEVPQADALLLSDDEKRVLELYDKLQQLQLEIALITAQKNYLANDFMARGAETAQNDLLQARARYVLRNEVTESVVMANPVLQAVHGGINASPVERDLLPVLTQRDSTAVSMAHQSTSLRQTMEQIIDVETQSMRLSRQNVDLAAEVLELAEEANKQKDTPVDDPEQAEEIAQLEDEVKSSRQRWRVMKATASAIIAGSGVNWAADPELKSIVLDEDDDGV</sequence>
<dbReference type="Pfam" id="PF05837">
    <property type="entry name" value="CENP-H"/>
    <property type="match status" value="1"/>
</dbReference>
<evidence type="ECO:0000256" key="8">
    <source>
        <dbReference type="SAM" id="Coils"/>
    </source>
</evidence>
<keyword evidence="5" id="KW-0539">Nucleus</keyword>
<reference evidence="10 11" key="1">
    <citation type="journal article" date="2024" name="J. Plant Pathol.">
        <title>Sequence and assembly of the genome of Seiridium unicorne, isolate CBS 538.82, causal agent of cypress canker disease.</title>
        <authorList>
            <person name="Scali E."/>
            <person name="Rocca G.D."/>
            <person name="Danti R."/>
            <person name="Garbelotto M."/>
            <person name="Barberini S."/>
            <person name="Baroncelli R."/>
            <person name="Emiliani G."/>
        </authorList>
    </citation>
    <scope>NUCLEOTIDE SEQUENCE [LARGE SCALE GENOMIC DNA]</scope>
    <source>
        <strain evidence="10 11">BM-138-508</strain>
    </source>
</reference>
<feature type="coiled-coil region" evidence="8">
    <location>
        <begin position="16"/>
        <end position="43"/>
    </location>
</feature>
<protein>
    <submittedName>
        <fullName evidence="10">Centromere protein H (CENP-H)-domain-containing protein</fullName>
    </submittedName>
</protein>
<proteinExistence type="inferred from homology"/>
<evidence type="ECO:0000256" key="7">
    <source>
        <dbReference type="ARBA" id="ARBA00025735"/>
    </source>
</evidence>
<evidence type="ECO:0000313" key="11">
    <source>
        <dbReference type="Proteomes" id="UP001408356"/>
    </source>
</evidence>
<evidence type="ECO:0000259" key="9">
    <source>
        <dbReference type="Pfam" id="PF05837"/>
    </source>
</evidence>
<keyword evidence="8" id="KW-0175">Coiled coil</keyword>
<dbReference type="InterPro" id="IPR040034">
    <property type="entry name" value="CENP-H"/>
</dbReference>
<organism evidence="10 11">
    <name type="scientific">Seiridium unicorne</name>
    <dbReference type="NCBI Taxonomy" id="138068"/>
    <lineage>
        <taxon>Eukaryota</taxon>
        <taxon>Fungi</taxon>
        <taxon>Dikarya</taxon>
        <taxon>Ascomycota</taxon>
        <taxon>Pezizomycotina</taxon>
        <taxon>Sordariomycetes</taxon>
        <taxon>Xylariomycetidae</taxon>
        <taxon>Amphisphaeriales</taxon>
        <taxon>Sporocadaceae</taxon>
        <taxon>Seiridium</taxon>
    </lineage>
</organism>
<evidence type="ECO:0000256" key="3">
    <source>
        <dbReference type="ARBA" id="ARBA00022454"/>
    </source>
</evidence>
<dbReference type="PANTHER" id="PTHR48122:SF1">
    <property type="entry name" value="CENTROMERE PROTEIN H"/>
    <property type="match status" value="1"/>
</dbReference>
<accession>A0ABR2UQW0</accession>
<comment type="subcellular location">
    <subcellularLocation>
        <location evidence="2">Chromosome</location>
        <location evidence="2">Centromere</location>
        <location evidence="2">Kinetochore</location>
    </subcellularLocation>
    <subcellularLocation>
        <location evidence="1">Nucleus</location>
    </subcellularLocation>
</comment>
<evidence type="ECO:0000256" key="5">
    <source>
        <dbReference type="ARBA" id="ARBA00023242"/>
    </source>
</evidence>
<keyword evidence="11" id="KW-1185">Reference proteome</keyword>
<keyword evidence="6" id="KW-0137">Centromere</keyword>
<dbReference type="PANTHER" id="PTHR48122">
    <property type="entry name" value="CENTROMERE PROTEIN H"/>
    <property type="match status" value="1"/>
</dbReference>
<evidence type="ECO:0000256" key="6">
    <source>
        <dbReference type="ARBA" id="ARBA00023328"/>
    </source>
</evidence>
<evidence type="ECO:0000256" key="4">
    <source>
        <dbReference type="ARBA" id="ARBA00022838"/>
    </source>
</evidence>
<evidence type="ECO:0000256" key="2">
    <source>
        <dbReference type="ARBA" id="ARBA00004629"/>
    </source>
</evidence>
<dbReference type="InterPro" id="IPR008426">
    <property type="entry name" value="CENP-H_C"/>
</dbReference>